<feature type="transmembrane region" description="Helical" evidence="6">
    <location>
        <begin position="33"/>
        <end position="55"/>
    </location>
</feature>
<feature type="transmembrane region" description="Helical" evidence="6">
    <location>
        <begin position="265"/>
        <end position="282"/>
    </location>
</feature>
<evidence type="ECO:0000256" key="5">
    <source>
        <dbReference type="ARBA" id="ARBA00023136"/>
    </source>
</evidence>
<feature type="transmembrane region" description="Helical" evidence="6">
    <location>
        <begin position="200"/>
        <end position="220"/>
    </location>
</feature>
<reference evidence="7 8" key="1">
    <citation type="submission" date="2024-01" db="EMBL/GenBank/DDBJ databases">
        <title>A draft genome for the cacao thread blight pathogen Marasmiellus scandens.</title>
        <authorList>
            <person name="Baruah I.K."/>
            <person name="Leung J."/>
            <person name="Bukari Y."/>
            <person name="Amoako-Attah I."/>
            <person name="Meinhardt L.W."/>
            <person name="Bailey B.A."/>
            <person name="Cohen S.P."/>
        </authorList>
    </citation>
    <scope>NUCLEOTIDE SEQUENCE [LARGE SCALE GENOMIC DNA]</scope>
    <source>
        <strain evidence="7 8">GH-19</strain>
    </source>
</reference>
<feature type="transmembrane region" description="Helical" evidence="6">
    <location>
        <begin position="173"/>
        <end position="194"/>
    </location>
</feature>
<evidence type="ECO:0000256" key="2">
    <source>
        <dbReference type="ARBA" id="ARBA00022448"/>
    </source>
</evidence>
<feature type="transmembrane region" description="Helical" evidence="6">
    <location>
        <begin position="97"/>
        <end position="118"/>
    </location>
</feature>
<dbReference type="Proteomes" id="UP001498398">
    <property type="component" value="Unassembled WGS sequence"/>
</dbReference>
<dbReference type="InterPro" id="IPR036259">
    <property type="entry name" value="MFS_trans_sf"/>
</dbReference>
<comment type="caution">
    <text evidence="7">The sequence shown here is derived from an EMBL/GenBank/DDBJ whole genome shotgun (WGS) entry which is preliminary data.</text>
</comment>
<evidence type="ECO:0000256" key="3">
    <source>
        <dbReference type="ARBA" id="ARBA00022692"/>
    </source>
</evidence>
<feature type="transmembrane region" description="Helical" evidence="6">
    <location>
        <begin position="232"/>
        <end position="253"/>
    </location>
</feature>
<dbReference type="Pfam" id="PF07690">
    <property type="entry name" value="MFS_1"/>
    <property type="match status" value="1"/>
</dbReference>
<gene>
    <name evidence="7" type="ORF">VKT23_002436</name>
</gene>
<feature type="transmembrane region" description="Helical" evidence="6">
    <location>
        <begin position="138"/>
        <end position="161"/>
    </location>
</feature>
<evidence type="ECO:0000313" key="7">
    <source>
        <dbReference type="EMBL" id="KAK7471021.1"/>
    </source>
</evidence>
<keyword evidence="2" id="KW-0813">Transport</keyword>
<evidence type="ECO:0000313" key="8">
    <source>
        <dbReference type="Proteomes" id="UP001498398"/>
    </source>
</evidence>
<keyword evidence="5 6" id="KW-0472">Membrane</keyword>
<dbReference type="SUPFAM" id="SSF103473">
    <property type="entry name" value="MFS general substrate transporter"/>
    <property type="match status" value="1"/>
</dbReference>
<organism evidence="7 8">
    <name type="scientific">Marasmiellus scandens</name>
    <dbReference type="NCBI Taxonomy" id="2682957"/>
    <lineage>
        <taxon>Eukaryota</taxon>
        <taxon>Fungi</taxon>
        <taxon>Dikarya</taxon>
        <taxon>Basidiomycota</taxon>
        <taxon>Agaricomycotina</taxon>
        <taxon>Agaricomycetes</taxon>
        <taxon>Agaricomycetidae</taxon>
        <taxon>Agaricales</taxon>
        <taxon>Marasmiineae</taxon>
        <taxon>Omphalotaceae</taxon>
        <taxon>Marasmiellus</taxon>
    </lineage>
</organism>
<sequence length="313" mass="34545">MMNSGNMLAQGLGGLVAAGILSGMEGTKGIRGWRWLFIVEGTITVAFGLLIPFLLADYPNSTKWLTERERIIAQGRLVRDVGIADNPDERERSKSGIFHGFILAITDVKVLGLALMYFTYLMGLSFGQYMPTITKTLGFSTTITLLLTFPPWAFATLFALVNSWHSDRTGDKFWHIALSYGFALLGYIVALTSTTIPGKYISLFGMCMGYSGGIILLGWVSSTIPRPPVKRAAAIAFVNAFANIGQIPTSYLWPSKWGPKYWQSFTTEICLLLFSLGVGFVLRQHLISLNKKLENGQTRPYDADKTTVQQSAE</sequence>
<name>A0ABR1K3W6_9AGAR</name>
<accession>A0ABR1K3W6</accession>
<evidence type="ECO:0000256" key="1">
    <source>
        <dbReference type="ARBA" id="ARBA00004141"/>
    </source>
</evidence>
<dbReference type="PANTHER" id="PTHR43791">
    <property type="entry name" value="PERMEASE-RELATED"/>
    <property type="match status" value="1"/>
</dbReference>
<keyword evidence="4 6" id="KW-1133">Transmembrane helix</keyword>
<evidence type="ECO:0000256" key="6">
    <source>
        <dbReference type="SAM" id="Phobius"/>
    </source>
</evidence>
<keyword evidence="8" id="KW-1185">Reference proteome</keyword>
<dbReference type="Gene3D" id="1.20.1250.20">
    <property type="entry name" value="MFS general substrate transporter like domains"/>
    <property type="match status" value="1"/>
</dbReference>
<dbReference type="PANTHER" id="PTHR43791:SF6">
    <property type="entry name" value="TRANSPORTER, PUTATIVE (AFU_ORTHOLOGUE AFUA_1G16690)-RELATED"/>
    <property type="match status" value="1"/>
</dbReference>
<protein>
    <submittedName>
        <fullName evidence="7">Uncharacterized protein</fullName>
    </submittedName>
</protein>
<proteinExistence type="predicted"/>
<keyword evidence="3 6" id="KW-0812">Transmembrane</keyword>
<dbReference type="EMBL" id="JBANRG010000002">
    <property type="protein sequence ID" value="KAK7471021.1"/>
    <property type="molecule type" value="Genomic_DNA"/>
</dbReference>
<evidence type="ECO:0000256" key="4">
    <source>
        <dbReference type="ARBA" id="ARBA00022989"/>
    </source>
</evidence>
<comment type="subcellular location">
    <subcellularLocation>
        <location evidence="1">Membrane</location>
        <topology evidence="1">Multi-pass membrane protein</topology>
    </subcellularLocation>
</comment>
<dbReference type="InterPro" id="IPR011701">
    <property type="entry name" value="MFS"/>
</dbReference>